<keyword evidence="6" id="KW-1185">Reference proteome</keyword>
<feature type="domain" description="KNOX2" evidence="4">
    <location>
        <begin position="75"/>
        <end position="159"/>
    </location>
</feature>
<dbReference type="SMART" id="SM01256">
    <property type="entry name" value="KNOX2"/>
    <property type="match status" value="1"/>
</dbReference>
<dbReference type="EMBL" id="JXTC01000036">
    <property type="protein sequence ID" value="PON96776.1"/>
    <property type="molecule type" value="Genomic_DNA"/>
</dbReference>
<dbReference type="InterPro" id="IPR005541">
    <property type="entry name" value="KNOX2"/>
</dbReference>
<comment type="caution">
    <text evidence="5">The sequence shown here is derived from an EMBL/GenBank/DDBJ whole genome shotgun (WGS) entry which is preliminary data.</text>
</comment>
<sequence length="176" mass="19930">MKPMSCVISKEEVKETGEELVDDEENGILKRRISSHPSYRLLLESHIDCLKAGGIGEVEIMNIESRYLKQQGTKTSSSMRRQVELDQFMRAPLDLMRFLLHELPSDFMESVFSGRRLVLLSEEAYCLALRKLKEAIEEPQQKSMAFINSMHSQLTQITSSTNGHLSSEGATYSSSP</sequence>
<dbReference type="SMART" id="SM01255">
    <property type="entry name" value="KNOX1"/>
    <property type="match status" value="1"/>
</dbReference>
<dbReference type="InParanoid" id="A0A2P5FG76"/>
<dbReference type="PANTHER" id="PTHR48452:SF1">
    <property type="entry name" value="FUSED COMPOUND LEAF 1"/>
    <property type="match status" value="1"/>
</dbReference>
<dbReference type="GO" id="GO:0003677">
    <property type="term" value="F:DNA binding"/>
    <property type="evidence" value="ECO:0007669"/>
    <property type="project" value="InterPro"/>
</dbReference>
<proteinExistence type="predicted"/>
<feature type="domain" description="KNOX1" evidence="3">
    <location>
        <begin position="27"/>
        <end position="72"/>
    </location>
</feature>
<dbReference type="InterPro" id="IPR005540">
    <property type="entry name" value="KNOX1"/>
</dbReference>
<dbReference type="Pfam" id="PF03790">
    <property type="entry name" value="KNOX1"/>
    <property type="match status" value="1"/>
</dbReference>
<dbReference type="Proteomes" id="UP000237000">
    <property type="component" value="Unassembled WGS sequence"/>
</dbReference>
<evidence type="ECO:0000256" key="1">
    <source>
        <dbReference type="ARBA" id="ARBA00004123"/>
    </source>
</evidence>
<evidence type="ECO:0000313" key="6">
    <source>
        <dbReference type="Proteomes" id="UP000237000"/>
    </source>
</evidence>
<dbReference type="OrthoDB" id="1704693at2759"/>
<gene>
    <name evidence="5" type="primary">TorKNOXM2</name>
    <name evidence="5" type="ORF">TorRG33x02_074800</name>
</gene>
<evidence type="ECO:0000256" key="2">
    <source>
        <dbReference type="ARBA" id="ARBA00023242"/>
    </source>
</evidence>
<dbReference type="GO" id="GO:0005634">
    <property type="term" value="C:nucleus"/>
    <property type="evidence" value="ECO:0007669"/>
    <property type="project" value="UniProtKB-SubCell"/>
</dbReference>
<name>A0A2P5FG76_TREOI</name>
<evidence type="ECO:0000313" key="5">
    <source>
        <dbReference type="EMBL" id="PON96776.1"/>
    </source>
</evidence>
<evidence type="ECO:0000259" key="4">
    <source>
        <dbReference type="SMART" id="SM01256"/>
    </source>
</evidence>
<organism evidence="5 6">
    <name type="scientific">Trema orientale</name>
    <name type="common">Charcoal tree</name>
    <name type="synonym">Celtis orientalis</name>
    <dbReference type="NCBI Taxonomy" id="63057"/>
    <lineage>
        <taxon>Eukaryota</taxon>
        <taxon>Viridiplantae</taxon>
        <taxon>Streptophyta</taxon>
        <taxon>Embryophyta</taxon>
        <taxon>Tracheophyta</taxon>
        <taxon>Spermatophyta</taxon>
        <taxon>Magnoliopsida</taxon>
        <taxon>eudicotyledons</taxon>
        <taxon>Gunneridae</taxon>
        <taxon>Pentapetalae</taxon>
        <taxon>rosids</taxon>
        <taxon>fabids</taxon>
        <taxon>Rosales</taxon>
        <taxon>Cannabaceae</taxon>
        <taxon>Trema</taxon>
    </lineage>
</organism>
<keyword evidence="2" id="KW-0539">Nucleus</keyword>
<protein>
    <submittedName>
        <fullName evidence="5">Knotted-like MEINOX transcription factor</fullName>
    </submittedName>
</protein>
<dbReference type="STRING" id="63057.A0A2P5FG76"/>
<reference evidence="6" key="1">
    <citation type="submission" date="2016-06" db="EMBL/GenBank/DDBJ databases">
        <title>Parallel loss of symbiosis genes in relatives of nitrogen-fixing non-legume Parasponia.</title>
        <authorList>
            <person name="Van Velzen R."/>
            <person name="Holmer R."/>
            <person name="Bu F."/>
            <person name="Rutten L."/>
            <person name="Van Zeijl A."/>
            <person name="Liu W."/>
            <person name="Santuari L."/>
            <person name="Cao Q."/>
            <person name="Sharma T."/>
            <person name="Shen D."/>
            <person name="Roswanjaya Y."/>
            <person name="Wardhani T."/>
            <person name="Kalhor M.S."/>
            <person name="Jansen J."/>
            <person name="Van den Hoogen J."/>
            <person name="Gungor B."/>
            <person name="Hartog M."/>
            <person name="Hontelez J."/>
            <person name="Verver J."/>
            <person name="Yang W.-C."/>
            <person name="Schijlen E."/>
            <person name="Repin R."/>
            <person name="Schilthuizen M."/>
            <person name="Schranz E."/>
            <person name="Heidstra R."/>
            <person name="Miyata K."/>
            <person name="Fedorova E."/>
            <person name="Kohlen W."/>
            <person name="Bisseling T."/>
            <person name="Smit S."/>
            <person name="Geurts R."/>
        </authorList>
    </citation>
    <scope>NUCLEOTIDE SEQUENCE [LARGE SCALE GENOMIC DNA]</scope>
    <source>
        <strain evidence="6">cv. RG33-2</strain>
    </source>
</reference>
<comment type="subcellular location">
    <subcellularLocation>
        <location evidence="1">Nucleus</location>
    </subcellularLocation>
</comment>
<evidence type="ECO:0000259" key="3">
    <source>
        <dbReference type="SMART" id="SM01255"/>
    </source>
</evidence>
<accession>A0A2P5FG76</accession>
<dbReference type="PANTHER" id="PTHR48452">
    <property type="entry name" value="FUSED COMPOUND LEAF 1"/>
    <property type="match status" value="1"/>
</dbReference>
<dbReference type="AlphaFoldDB" id="A0A2P5FG76"/>